<sequence>MRPSSFPAAALLTLGLLPTGIFAGGVLKTQGFSTCLPSSDVTVDQLDVTYDSSSQTVTFDLAGTSTKEQEVIAMLSISAYGKQVYSKTFDPCDPSTKVEKMCPVPAGSFQASGSQAIPAQFASQIPSIAFVIPDFEGDVKLELKSKDSGSDIVCIKSGVTNGKSAQVKGASYVSAGIAGAALAMSGVSALGAGAGAGAAGHGAASAGISTHPGFGDVMGWFHVMATNGMLSVDYPSVYRSFTRNFAWSTGVIPWNNMQQSIDNFRNSTGGNLTDNSFEFLFNHTVMTKDGTTLKSAGVAKRTLDFLADPGHIFPRDVSASVNGSGNATSSAEGGINHMVSGIQAYVEELSIPQANVFMTILLVFAIVIASITAGILLTKVILEVWAMYGTFPEKLTNFRKDYWGLLARTITNLILLMYGMWTLYCVFQFTRGDSWAAKLLAAVTLIIFTAVLGFFSFRIWQIAHKYKKAEGDTSRLFEDQETWRKYSLFYDSYKKDYWWIFVPTIAYMFARGCIIAAGDGHGLFQSSGQLVVEALMLILLIWARPYEAKSARWINITIQAVRVLSVACVLIFVQELGISKTTKTVTGIVLIAIQSTLTGVLAILIAVNAIIACIRENPHARRQREAEKLNRDFDDLTPLDARNSLLMDRPSEKHELDDQGMNKFNYTGPYEPYRDSVPRSRHRATESTDRLIGSEEMDLKHTRSSSRESRESRDSHGRSPSPGGEKPAPYGVTL</sequence>
<dbReference type="SMART" id="SM01320">
    <property type="entry name" value="TRP_N"/>
    <property type="match status" value="1"/>
</dbReference>
<keyword evidence="3 8" id="KW-0812">Transmembrane</keyword>
<dbReference type="Proteomes" id="UP000018001">
    <property type="component" value="Unassembled WGS sequence"/>
</dbReference>
<feature type="transmembrane region" description="Helical" evidence="8">
    <location>
        <begin position="523"/>
        <end position="542"/>
    </location>
</feature>
<feature type="chain" id="PRO_5004736801" evidence="9">
    <location>
        <begin position="24"/>
        <end position="734"/>
    </location>
</feature>
<dbReference type="InterPro" id="IPR032800">
    <property type="entry name" value="TRP_N"/>
</dbReference>
<dbReference type="PANTHER" id="PTHR31145">
    <property type="entry name" value="INTEGRAL MEMBRANE PROTEIN (AFU_ORTHOLOGUE AFUA_7G01610)"/>
    <property type="match status" value="1"/>
</dbReference>
<evidence type="ECO:0000256" key="5">
    <source>
        <dbReference type="ARBA" id="ARBA00022989"/>
    </source>
</evidence>
<evidence type="ECO:0000256" key="1">
    <source>
        <dbReference type="ARBA" id="ARBA00004141"/>
    </source>
</evidence>
<evidence type="ECO:0000256" key="7">
    <source>
        <dbReference type="SAM" id="MobiDB-lite"/>
    </source>
</evidence>
<dbReference type="EMBL" id="BAUL01000253">
    <property type="protein sequence ID" value="GAD98640.1"/>
    <property type="molecule type" value="Genomic_DNA"/>
</dbReference>
<keyword evidence="6 8" id="KW-0472">Membrane</keyword>
<evidence type="ECO:0000259" key="10">
    <source>
        <dbReference type="SMART" id="SM00737"/>
    </source>
</evidence>
<evidence type="ECO:0000259" key="11">
    <source>
        <dbReference type="SMART" id="SM01320"/>
    </source>
</evidence>
<dbReference type="eggNOG" id="ENOG502QTQ2">
    <property type="taxonomic scope" value="Eukaryota"/>
</dbReference>
<evidence type="ECO:0000256" key="8">
    <source>
        <dbReference type="SAM" id="Phobius"/>
    </source>
</evidence>
<evidence type="ECO:0000256" key="9">
    <source>
        <dbReference type="SAM" id="SignalP"/>
    </source>
</evidence>
<feature type="transmembrane region" description="Helical" evidence="8">
    <location>
        <begin position="402"/>
        <end position="423"/>
    </location>
</feature>
<proteinExistence type="inferred from homology"/>
<evidence type="ECO:0000313" key="12">
    <source>
        <dbReference type="EMBL" id="GAD98640.1"/>
    </source>
</evidence>
<keyword evidence="4 9" id="KW-0732">Signal</keyword>
<feature type="signal peptide" evidence="9">
    <location>
        <begin position="1"/>
        <end position="23"/>
    </location>
</feature>
<evidence type="ECO:0000256" key="4">
    <source>
        <dbReference type="ARBA" id="ARBA00022729"/>
    </source>
</evidence>
<feature type="compositionally biased region" description="Basic and acidic residues" evidence="7">
    <location>
        <begin position="672"/>
        <end position="717"/>
    </location>
</feature>
<dbReference type="HOGENOM" id="CLU_013753_0_0_1"/>
<keyword evidence="5 8" id="KW-1133">Transmembrane helix</keyword>
<evidence type="ECO:0000256" key="3">
    <source>
        <dbReference type="ARBA" id="ARBA00022692"/>
    </source>
</evidence>
<name>V5I4P2_BYSSN</name>
<dbReference type="OrthoDB" id="2115177at2759"/>
<evidence type="ECO:0000313" key="13">
    <source>
        <dbReference type="Proteomes" id="UP000018001"/>
    </source>
</evidence>
<dbReference type="GO" id="GO:0055085">
    <property type="term" value="P:transmembrane transport"/>
    <property type="evidence" value="ECO:0007669"/>
    <property type="project" value="TreeGrafter"/>
</dbReference>
<feature type="domain" description="MD-2-related lipid-recognition" evidence="10">
    <location>
        <begin position="32"/>
        <end position="159"/>
    </location>
</feature>
<dbReference type="AlphaFoldDB" id="V5I4P2"/>
<comment type="similarity">
    <text evidence="2">Belongs to the transient receptor potential (TRP) ion channel family.</text>
</comment>
<dbReference type="InterPro" id="IPR010308">
    <property type="entry name" value="TRP_C"/>
</dbReference>
<feature type="transmembrane region" description="Helical" evidence="8">
    <location>
        <begin position="356"/>
        <end position="382"/>
    </location>
</feature>
<dbReference type="SMART" id="SM00737">
    <property type="entry name" value="ML"/>
    <property type="match status" value="1"/>
</dbReference>
<gene>
    <name evidence="12" type="ORF">PVAR5_7339</name>
</gene>
<feature type="transmembrane region" description="Helical" evidence="8">
    <location>
        <begin position="435"/>
        <end position="457"/>
    </location>
</feature>
<dbReference type="InterPro" id="IPR003172">
    <property type="entry name" value="ML_dom"/>
</dbReference>
<feature type="region of interest" description="Disordered" evidence="7">
    <location>
        <begin position="644"/>
        <end position="734"/>
    </location>
</feature>
<evidence type="ECO:0000256" key="6">
    <source>
        <dbReference type="ARBA" id="ARBA00023136"/>
    </source>
</evidence>
<dbReference type="Pfam" id="PF14558">
    <property type="entry name" value="TRP_N"/>
    <property type="match status" value="1"/>
</dbReference>
<feature type="transmembrane region" description="Helical" evidence="8">
    <location>
        <begin position="585"/>
        <end position="614"/>
    </location>
</feature>
<feature type="transmembrane region" description="Helical" evidence="8">
    <location>
        <begin position="554"/>
        <end position="573"/>
    </location>
</feature>
<comment type="subcellular location">
    <subcellularLocation>
        <location evidence="1">Membrane</location>
        <topology evidence="1">Multi-pass membrane protein</topology>
    </subcellularLocation>
</comment>
<dbReference type="InterPro" id="IPR040241">
    <property type="entry name" value="TRP_Flc/Pkd2-like"/>
</dbReference>
<dbReference type="GO" id="GO:0009272">
    <property type="term" value="P:fungal-type cell wall biogenesis"/>
    <property type="evidence" value="ECO:0007669"/>
    <property type="project" value="TreeGrafter"/>
</dbReference>
<feature type="domain" description="ML-like" evidence="11">
    <location>
        <begin position="25"/>
        <end position="166"/>
    </location>
</feature>
<reference evidence="13" key="1">
    <citation type="journal article" date="2014" name="Genome Announc.">
        <title>Draft genome sequence of the formaldehyde-resistant fungus Byssochlamys spectabilis No. 5 (anamorph Paecilomyces variotii No. 5) (NBRC109023).</title>
        <authorList>
            <person name="Oka T."/>
            <person name="Ekino K."/>
            <person name="Fukuda K."/>
            <person name="Nomura Y."/>
        </authorList>
    </citation>
    <scope>NUCLEOTIDE SEQUENCE [LARGE SCALE GENOMIC DNA]</scope>
    <source>
        <strain evidence="13">No. 5 / NBRC 109023</strain>
    </source>
</reference>
<dbReference type="Pfam" id="PF06011">
    <property type="entry name" value="TRP"/>
    <property type="match status" value="1"/>
</dbReference>
<comment type="caution">
    <text evidence="12">The sequence shown here is derived from an EMBL/GenBank/DDBJ whole genome shotgun (WGS) entry which is preliminary data.</text>
</comment>
<feature type="transmembrane region" description="Helical" evidence="8">
    <location>
        <begin position="497"/>
        <end position="517"/>
    </location>
</feature>
<dbReference type="InParanoid" id="V5I4P2"/>
<keyword evidence="13" id="KW-1185">Reference proteome</keyword>
<dbReference type="PANTHER" id="PTHR31145:SF5">
    <property type="entry name" value="DUF907 DOMAIN PROTEIN (AFU_ORTHOLOGUE AFUA_2G06100)"/>
    <property type="match status" value="1"/>
</dbReference>
<dbReference type="GO" id="GO:0016020">
    <property type="term" value="C:membrane"/>
    <property type="evidence" value="ECO:0007669"/>
    <property type="project" value="UniProtKB-SubCell"/>
</dbReference>
<accession>V5I4P2</accession>
<organism evidence="12 13">
    <name type="scientific">Byssochlamys spectabilis (strain No. 5 / NBRC 109023)</name>
    <name type="common">Paecilomyces variotii</name>
    <dbReference type="NCBI Taxonomy" id="1356009"/>
    <lineage>
        <taxon>Eukaryota</taxon>
        <taxon>Fungi</taxon>
        <taxon>Dikarya</taxon>
        <taxon>Ascomycota</taxon>
        <taxon>Pezizomycotina</taxon>
        <taxon>Eurotiomycetes</taxon>
        <taxon>Eurotiomycetidae</taxon>
        <taxon>Eurotiales</taxon>
        <taxon>Thermoascaceae</taxon>
        <taxon>Paecilomyces</taxon>
    </lineage>
</organism>
<evidence type="ECO:0000256" key="2">
    <source>
        <dbReference type="ARBA" id="ARBA00010642"/>
    </source>
</evidence>
<protein>
    <submittedName>
        <fullName evidence="12">DUF907 domain protein</fullName>
    </submittedName>
</protein>